<reference evidence="2 3" key="1">
    <citation type="submission" date="2019-01" db="EMBL/GenBank/DDBJ databases">
        <title>Florfenicol resistance in Enterobacteriaceae and whole-genome sequence analysis of florfenicol-resistant Leclercia adecarboxylata strain R25.</title>
        <authorList>
            <person name="Bao Q."/>
            <person name="Ying Y."/>
        </authorList>
    </citation>
    <scope>NUCLEOTIDE SEQUENCE [LARGE SCALE GENOMIC DNA]</scope>
    <source>
        <strain evidence="2 3">R25</strain>
    </source>
</reference>
<sequence>MANRIDSIELTQANGTWISLINSASVPGNSTSTLGGQIRSQFNIAGAEAASALFEALYFKDAAGAITRRCRITVKGGTPPADADVVEIGQNGQIFCNGAVFKGQTGISPSLQLFGNTNAGVFVNSYPYNKAGEPYTRRIMRIGASSSASQDIASISVAGGYTCRAGTGGIDNHDNAFNFNWLNSTLIAYIDSSNVGTIQMQSTCDAELKKNKVYVTDKMAALTEVLQWKPATFKYKARGILPESETKLSFIANDLAETSPETVKGEGISPGEDIQDNAVFAKSYILDKDAMIAKLTLALQATNQKLDELQSEIQSLKA</sequence>
<feature type="domain" description="Peptidase S74" evidence="1">
    <location>
        <begin position="205"/>
        <end position="313"/>
    </location>
</feature>
<name>A0AAP9DE41_9ENTR</name>
<evidence type="ECO:0000313" key="3">
    <source>
        <dbReference type="Proteomes" id="UP000317812"/>
    </source>
</evidence>
<protein>
    <submittedName>
        <fullName evidence="2">Tail fiber domain-containing protein</fullName>
    </submittedName>
</protein>
<accession>A0AAP9DE41</accession>
<evidence type="ECO:0000259" key="1">
    <source>
        <dbReference type="PROSITE" id="PS51688"/>
    </source>
</evidence>
<proteinExistence type="predicted"/>
<dbReference type="EMBL" id="CP035382">
    <property type="protein sequence ID" value="QDK21153.1"/>
    <property type="molecule type" value="Genomic_DNA"/>
</dbReference>
<dbReference type="Proteomes" id="UP000317812">
    <property type="component" value="Chromosome"/>
</dbReference>
<dbReference type="InterPro" id="IPR030392">
    <property type="entry name" value="S74_ICA"/>
</dbReference>
<dbReference type="Pfam" id="PF13884">
    <property type="entry name" value="Peptidase_S74"/>
    <property type="match status" value="1"/>
</dbReference>
<dbReference type="PROSITE" id="PS51688">
    <property type="entry name" value="ICA"/>
    <property type="match status" value="1"/>
</dbReference>
<dbReference type="RefSeq" id="WP_142489980.1">
    <property type="nucleotide sequence ID" value="NZ_CP035382.1"/>
</dbReference>
<evidence type="ECO:0000313" key="2">
    <source>
        <dbReference type="EMBL" id="QDK21153.1"/>
    </source>
</evidence>
<dbReference type="AlphaFoldDB" id="A0AAP9DE41"/>
<gene>
    <name evidence="2" type="ORF">ES815_23705</name>
</gene>
<organism evidence="2 3">
    <name type="scientific">Leclercia adecarboxylata</name>
    <dbReference type="NCBI Taxonomy" id="83655"/>
    <lineage>
        <taxon>Bacteria</taxon>
        <taxon>Pseudomonadati</taxon>
        <taxon>Pseudomonadota</taxon>
        <taxon>Gammaproteobacteria</taxon>
        <taxon>Enterobacterales</taxon>
        <taxon>Enterobacteriaceae</taxon>
        <taxon>Leclercia</taxon>
    </lineage>
</organism>